<evidence type="ECO:0000259" key="7">
    <source>
        <dbReference type="Pfam" id="PF03710"/>
    </source>
</evidence>
<proteinExistence type="predicted"/>
<dbReference type="Gene3D" id="1.20.120.330">
    <property type="entry name" value="Nucleotidyltransferases domain 2"/>
    <property type="match status" value="2"/>
</dbReference>
<dbReference type="GO" id="GO:0008882">
    <property type="term" value="F:[glutamate-ammonia-ligase] adenylyltransferase activity"/>
    <property type="evidence" value="ECO:0007669"/>
    <property type="project" value="InterPro"/>
</dbReference>
<dbReference type="Gene3D" id="3.30.460.10">
    <property type="entry name" value="Beta Polymerase, domain 2"/>
    <property type="match status" value="2"/>
</dbReference>
<dbReference type="EMBL" id="CP012700">
    <property type="protein sequence ID" value="ALH79116.1"/>
    <property type="molecule type" value="Genomic_DNA"/>
</dbReference>
<dbReference type="AlphaFoldDB" id="A0A0N9UJ98"/>
<evidence type="ECO:0000313" key="9">
    <source>
        <dbReference type="EMBL" id="ALH79116.1"/>
    </source>
</evidence>
<evidence type="ECO:0000256" key="5">
    <source>
        <dbReference type="ARBA" id="ARBA00022842"/>
    </source>
</evidence>
<dbReference type="InterPro" id="IPR013546">
    <property type="entry name" value="PII_UdlTrfase/GS_AdlTrfase"/>
</dbReference>
<dbReference type="OrthoDB" id="9759366at2"/>
<evidence type="ECO:0000259" key="8">
    <source>
        <dbReference type="Pfam" id="PF08335"/>
    </source>
</evidence>
<name>A0A0N9UJ98_SPHMC</name>
<dbReference type="PANTHER" id="PTHR30621">
    <property type="entry name" value="GLUTAMINE SYNTHETASE ADENYLYLTRANSFERASE"/>
    <property type="match status" value="1"/>
</dbReference>
<dbReference type="Proteomes" id="UP000058074">
    <property type="component" value="Chromosome"/>
</dbReference>
<dbReference type="GO" id="GO:0000820">
    <property type="term" value="P:regulation of glutamine family amino acid metabolic process"/>
    <property type="evidence" value="ECO:0007669"/>
    <property type="project" value="TreeGrafter"/>
</dbReference>
<evidence type="ECO:0000313" key="10">
    <source>
        <dbReference type="Proteomes" id="UP000058074"/>
    </source>
</evidence>
<dbReference type="GO" id="GO:0016874">
    <property type="term" value="F:ligase activity"/>
    <property type="evidence" value="ECO:0007669"/>
    <property type="project" value="UniProtKB-KW"/>
</dbReference>
<dbReference type="RefSeq" id="WP_054586614.1">
    <property type="nucleotide sequence ID" value="NZ_CP012700.1"/>
</dbReference>
<keyword evidence="5" id="KW-0460">Magnesium</keyword>
<accession>A0A0N9UJ98</accession>
<evidence type="ECO:0000256" key="3">
    <source>
        <dbReference type="ARBA" id="ARBA00022741"/>
    </source>
</evidence>
<keyword evidence="4" id="KW-0067">ATP-binding</keyword>
<dbReference type="PATRIC" id="fig|33050.5.peg.337"/>
<evidence type="ECO:0000256" key="6">
    <source>
        <dbReference type="ARBA" id="ARBA00023268"/>
    </source>
</evidence>
<evidence type="ECO:0000256" key="2">
    <source>
        <dbReference type="ARBA" id="ARBA00022695"/>
    </source>
</evidence>
<dbReference type="SUPFAM" id="SSF81593">
    <property type="entry name" value="Nucleotidyltransferase substrate binding subunit/domain"/>
    <property type="match status" value="2"/>
</dbReference>
<dbReference type="SUPFAM" id="SSF81301">
    <property type="entry name" value="Nucleotidyltransferase"/>
    <property type="match status" value="2"/>
</dbReference>
<sequence>MTALHASARQSALDRLTAHAPFLARLADLNPDDVARFLAEGTDAALAAVTAPPVDDDIMRTLRQWRGRMALLLALGDLSGEHDVATTTRLLTDFADEACDAALAAAFAERVPGEEPRGLAVIALGKLGSYELNYSSDIDPILIFDPDAMPRRQRDDPDEAAVRIARRMVEILSARTGDGHVLRVDLRLRPHPEVTPIVLPVNAAISYYESEALAWEQAAFIRSRASAGDRVLGERFLGAIQPFIWRRSLDFRQLKEIGAMSDRIRDHFAQGQAFGPGYDLKRGRGGIREIEFFAQVHQLIYGGRDPSLRPPATVDALAALAEAGRIEAEIAKRLSGHYATLRRVEHRLQMIEDQQTHSLPVQPAALDCVARLDGHADGAALLAMLEPVVTDVGACYDRLVAERAVTAGLPKGEGELAAQLMGAGFDPPDAALRTIAEWRGGKQRALRSPAALDALETLLPELVKALGAAPDPDGALLRFDKLVAGLPSAVNFFHLLAAQPALAKVATRVLSLAPTLADALATRVELIEGLIDSRAFDAPADTEALRAEWAPGLAGLDYERLLDRVRDRVGERRFAYGVQLIAGATDPLIIARGYADLAEAALGVLGDATVAEFVAAHGRIADSELIVLALGRLGGRALTHASDLDLIYLFTGDHLAESDGPRPLGATTYYNRLAQRVTAAMSVPTAAGKLYDVDTRLRPSGEQGPLVVTLDSFERYQREEAWTWEHMALLRARPVYGSAGPRADVGRIIAELLSMPRDPAKLAQDAAEMRDRIAAHKPPKGTLDIKGGPGGLVDLEFAMQVTQLASGQCHDPNIAAALACLKAAGLAPAEVCDAHGLLARMLVMLRLTAPEGEPATAAARQLVASACGEPGWPQLLAAHDAARQEVASWWASIRPQMPVQQETGS</sequence>
<dbReference type="InterPro" id="IPR005190">
    <property type="entry name" value="GlnE_rpt_dom"/>
</dbReference>
<dbReference type="PANTHER" id="PTHR30621:SF0">
    <property type="entry name" value="BIFUNCTIONAL GLUTAMINE SYNTHETASE ADENYLYLTRANSFERASE_ADENYLYL-REMOVING ENZYME"/>
    <property type="match status" value="1"/>
</dbReference>
<dbReference type="InterPro" id="IPR043519">
    <property type="entry name" value="NT_sf"/>
</dbReference>
<dbReference type="KEGG" id="smag:AN936_01615"/>
<dbReference type="Gene3D" id="1.20.120.1510">
    <property type="match status" value="1"/>
</dbReference>
<feature type="domain" description="Glutamate-ammonia ligase adenylyltransferase repeated" evidence="7">
    <location>
        <begin position="507"/>
        <end position="743"/>
    </location>
</feature>
<protein>
    <submittedName>
        <fullName evidence="9">Glutamate-ammonia-ligase adenylyltransferase</fullName>
    </submittedName>
</protein>
<gene>
    <name evidence="9" type="ORF">AN936_01615</name>
</gene>
<keyword evidence="3" id="KW-0547">Nucleotide-binding</keyword>
<keyword evidence="9" id="KW-0436">Ligase</keyword>
<dbReference type="InterPro" id="IPR023057">
    <property type="entry name" value="GlnE"/>
</dbReference>
<feature type="domain" description="PII-uridylyltransferase/Glutamine-synthetase adenylyltransferase" evidence="8">
    <location>
        <begin position="769"/>
        <end position="835"/>
    </location>
</feature>
<keyword evidence="2 9" id="KW-0548">Nucleotidyltransferase</keyword>
<dbReference type="GO" id="GO:0005829">
    <property type="term" value="C:cytosol"/>
    <property type="evidence" value="ECO:0007669"/>
    <property type="project" value="TreeGrafter"/>
</dbReference>
<reference evidence="9 10" key="1">
    <citation type="journal article" date="2015" name="Genome Announc.">
        <title>Complete Genome Sequence of Polypropylene Glycol- and Polyethylene Glycol-Degrading Sphingopyxis macrogoltabida Strain EY-1.</title>
        <authorList>
            <person name="Ohtsubo Y."/>
            <person name="Nagata Y."/>
            <person name="Numata M."/>
            <person name="Tsuchikane K."/>
            <person name="Hosoyama A."/>
            <person name="Yamazoe A."/>
            <person name="Tsuda M."/>
            <person name="Fujita N."/>
            <person name="Kawai F."/>
        </authorList>
    </citation>
    <scope>NUCLEOTIDE SEQUENCE [LARGE SCALE GENOMIC DNA]</scope>
    <source>
        <strain evidence="9 10">EY-1</strain>
    </source>
</reference>
<dbReference type="GO" id="GO:0005524">
    <property type="term" value="F:ATP binding"/>
    <property type="evidence" value="ECO:0007669"/>
    <property type="project" value="UniProtKB-KW"/>
</dbReference>
<evidence type="ECO:0000256" key="4">
    <source>
        <dbReference type="ARBA" id="ARBA00022840"/>
    </source>
</evidence>
<keyword evidence="1 9" id="KW-0808">Transferase</keyword>
<feature type="domain" description="Glutamate-ammonia ligase adenylyltransferase repeated" evidence="7">
    <location>
        <begin position="19"/>
        <end position="238"/>
    </location>
</feature>
<feature type="domain" description="PII-uridylyltransferase/Glutamine-synthetase adenylyltransferase" evidence="8">
    <location>
        <begin position="268"/>
        <end position="395"/>
    </location>
</feature>
<dbReference type="CDD" id="cd05401">
    <property type="entry name" value="NT_GlnE_GlnD_like"/>
    <property type="match status" value="2"/>
</dbReference>
<dbReference type="Pfam" id="PF08335">
    <property type="entry name" value="GlnD_UR_UTase"/>
    <property type="match status" value="2"/>
</dbReference>
<dbReference type="NCBIfam" id="NF008292">
    <property type="entry name" value="PRK11072.1"/>
    <property type="match status" value="1"/>
</dbReference>
<dbReference type="NCBIfam" id="NF010706">
    <property type="entry name" value="PRK14108.1"/>
    <property type="match status" value="1"/>
</dbReference>
<evidence type="ECO:0000256" key="1">
    <source>
        <dbReference type="ARBA" id="ARBA00022679"/>
    </source>
</evidence>
<organism evidence="9 10">
    <name type="scientific">Sphingopyxis macrogoltabida</name>
    <name type="common">Sphingomonas macrogoltabidus</name>
    <dbReference type="NCBI Taxonomy" id="33050"/>
    <lineage>
        <taxon>Bacteria</taxon>
        <taxon>Pseudomonadati</taxon>
        <taxon>Pseudomonadota</taxon>
        <taxon>Alphaproteobacteria</taxon>
        <taxon>Sphingomonadales</taxon>
        <taxon>Sphingomonadaceae</taxon>
        <taxon>Sphingopyxis</taxon>
    </lineage>
</organism>
<dbReference type="Pfam" id="PF03710">
    <property type="entry name" value="GlnE"/>
    <property type="match status" value="2"/>
</dbReference>
<keyword evidence="6" id="KW-0511">Multifunctional enzyme</keyword>